<comment type="caution">
    <text evidence="2">The sequence shown here is derived from an EMBL/GenBank/DDBJ whole genome shotgun (WGS) entry which is preliminary data.</text>
</comment>
<organism evidence="2 3">
    <name type="scientific">Kitasatospora kazusensis</name>
    <dbReference type="NCBI Taxonomy" id="407974"/>
    <lineage>
        <taxon>Bacteria</taxon>
        <taxon>Bacillati</taxon>
        <taxon>Actinomycetota</taxon>
        <taxon>Actinomycetes</taxon>
        <taxon>Kitasatosporales</taxon>
        <taxon>Streptomycetaceae</taxon>
        <taxon>Kitasatospora</taxon>
    </lineage>
</organism>
<feature type="transmembrane region" description="Helical" evidence="1">
    <location>
        <begin position="67"/>
        <end position="92"/>
    </location>
</feature>
<feature type="transmembrane region" description="Helical" evidence="1">
    <location>
        <begin position="144"/>
        <end position="164"/>
    </location>
</feature>
<dbReference type="EMBL" id="BAAANT010000031">
    <property type="protein sequence ID" value="GAA2151412.1"/>
    <property type="molecule type" value="Genomic_DNA"/>
</dbReference>
<accession>A0ABP5LTT2</accession>
<protein>
    <submittedName>
        <fullName evidence="2">DUF2254 domain-containing protein</fullName>
    </submittedName>
</protein>
<evidence type="ECO:0000313" key="3">
    <source>
        <dbReference type="Proteomes" id="UP001422759"/>
    </source>
</evidence>
<sequence length="460" mass="49032">MIGRVHLESQWRREALRTNLWLVPTLEVVAAVGLFLGTWSLDRAAYRGSLQLPSWVISGTADAARQILASIAAALITVVGVVFSIMIVTLTLASTQFGPRMLRTFIRDRTTQLTLGTFVGTFVYAILALVSIGPGSHGDFVPHLSITVCMALVLVDLAVLIHFIHHIATSIQLPHVIASIAADLSEAIEAGAGEPEWSGGVERGPPVDELLARLDAAGGAVPAPSSGYLQFVRHRTLVRIAAELGAVVRLDHRPGHFLVQGHQLATVWPAEAAPEVARSLARAHITGSSRTLTQDIAFAVDQLVEIAIRALSSAVNDTFTTLTCIDWLGEGLCRIAAHWHPNPVHRDRAGYIRVLAAPVGYERLVQRAFEKIRQAAGGMPAVLIRQLDALAEIMAATTAPGQRQVLLDQAEMIERVSTGSVPEPADREDVHRRYLALLALHERLGAGGGGGASGGGGGLG</sequence>
<dbReference type="Proteomes" id="UP001422759">
    <property type="component" value="Unassembled WGS sequence"/>
</dbReference>
<keyword evidence="1" id="KW-0472">Membrane</keyword>
<keyword evidence="1" id="KW-1133">Transmembrane helix</keyword>
<evidence type="ECO:0000256" key="1">
    <source>
        <dbReference type="SAM" id="Phobius"/>
    </source>
</evidence>
<evidence type="ECO:0000313" key="2">
    <source>
        <dbReference type="EMBL" id="GAA2151412.1"/>
    </source>
</evidence>
<feature type="transmembrane region" description="Helical" evidence="1">
    <location>
        <begin position="113"/>
        <end position="132"/>
    </location>
</feature>
<dbReference type="InterPro" id="IPR018723">
    <property type="entry name" value="DUF2254_membrane"/>
</dbReference>
<keyword evidence="3" id="KW-1185">Reference proteome</keyword>
<proteinExistence type="predicted"/>
<feature type="transmembrane region" description="Helical" evidence="1">
    <location>
        <begin position="20"/>
        <end position="41"/>
    </location>
</feature>
<keyword evidence="1" id="KW-0812">Transmembrane</keyword>
<dbReference type="Pfam" id="PF10011">
    <property type="entry name" value="DUF2254"/>
    <property type="match status" value="1"/>
</dbReference>
<gene>
    <name evidence="2" type="ORF">GCM10009760_46780</name>
</gene>
<reference evidence="3" key="1">
    <citation type="journal article" date="2019" name="Int. J. Syst. Evol. Microbiol.">
        <title>The Global Catalogue of Microorganisms (GCM) 10K type strain sequencing project: providing services to taxonomists for standard genome sequencing and annotation.</title>
        <authorList>
            <consortium name="The Broad Institute Genomics Platform"/>
            <consortium name="The Broad Institute Genome Sequencing Center for Infectious Disease"/>
            <person name="Wu L."/>
            <person name="Ma J."/>
        </authorList>
    </citation>
    <scope>NUCLEOTIDE SEQUENCE [LARGE SCALE GENOMIC DNA]</scope>
    <source>
        <strain evidence="3">JCM 14560</strain>
    </source>
</reference>
<dbReference type="RefSeq" id="WP_344467893.1">
    <property type="nucleotide sequence ID" value="NZ_BAAANT010000031.1"/>
</dbReference>
<name>A0ABP5LTT2_9ACTN</name>